<gene>
    <name evidence="13" type="ORF">XYLVIOL_LOCUS4614</name>
</gene>
<dbReference type="InterPro" id="IPR002937">
    <property type="entry name" value="Amino_oxidase"/>
</dbReference>
<evidence type="ECO:0000313" key="13">
    <source>
        <dbReference type="EMBL" id="CAL7940699.1"/>
    </source>
</evidence>
<keyword evidence="6 11" id="KW-0274">FAD</keyword>
<keyword evidence="5 11" id="KW-0285">Flavoprotein</keyword>
<dbReference type="InterPro" id="IPR036188">
    <property type="entry name" value="FAD/NAD-bd_sf"/>
</dbReference>
<evidence type="ECO:0000256" key="2">
    <source>
        <dbReference type="ARBA" id="ARBA00005073"/>
    </source>
</evidence>
<dbReference type="EC" id="1.3.3.4" evidence="4 11"/>
<comment type="subcellular location">
    <subcellularLocation>
        <location evidence="11">Mitochondrion inner membrane</location>
    </subcellularLocation>
</comment>
<dbReference type="NCBIfam" id="TIGR00562">
    <property type="entry name" value="proto_IX_ox"/>
    <property type="match status" value="1"/>
</dbReference>
<dbReference type="SUPFAM" id="SSF54373">
    <property type="entry name" value="FAD-linked reductases, C-terminal domain"/>
    <property type="match status" value="1"/>
</dbReference>
<proteinExistence type="inferred from homology"/>
<dbReference type="Proteomes" id="UP001642520">
    <property type="component" value="Unassembled WGS sequence"/>
</dbReference>
<reference evidence="13 14" key="1">
    <citation type="submission" date="2024-08" db="EMBL/GenBank/DDBJ databases">
        <authorList>
            <person name="Will J Nash"/>
            <person name="Angela Man"/>
            <person name="Seanna McTaggart"/>
            <person name="Kendall Baker"/>
            <person name="Tom Barker"/>
            <person name="Leah Catchpole"/>
            <person name="Alex Durrant"/>
            <person name="Karim Gharbi"/>
            <person name="Naomi Irish"/>
            <person name="Gemy Kaithakottil"/>
            <person name="Debby Ku"/>
            <person name="Aaliyah Providence"/>
            <person name="Felix Shaw"/>
            <person name="David Swarbreck"/>
            <person name="Chris Watkins"/>
            <person name="Ann M. McCartney"/>
            <person name="Giulio Formenti"/>
            <person name="Alice Mouton"/>
            <person name="Noel Vella"/>
            <person name="Bjorn M von Reumont"/>
            <person name="Adriana Vella"/>
            <person name="Wilfried Haerty"/>
        </authorList>
    </citation>
    <scope>NUCLEOTIDE SEQUENCE [LARGE SCALE GENOMIC DNA]</scope>
</reference>
<comment type="similarity">
    <text evidence="3 11">Belongs to the protoporphyrinogen/coproporphyrinogen oxidase family. Protoporphyrinogen oxidase subfamily.</text>
</comment>
<keyword evidence="14" id="KW-1185">Reference proteome</keyword>
<comment type="function">
    <text evidence="1 11">Catalyzes the 6-electron oxidation of protoporphyrinogen-IX to form protoporphyrin-IX.</text>
</comment>
<evidence type="ECO:0000256" key="9">
    <source>
        <dbReference type="ARBA" id="ARBA00023244"/>
    </source>
</evidence>
<dbReference type="PANTHER" id="PTHR42923:SF3">
    <property type="entry name" value="PROTOPORPHYRINOGEN OXIDASE"/>
    <property type="match status" value="1"/>
</dbReference>
<evidence type="ECO:0000256" key="5">
    <source>
        <dbReference type="ARBA" id="ARBA00022630"/>
    </source>
</evidence>
<comment type="catalytic activity">
    <reaction evidence="10 11">
        <text>protoporphyrinogen IX + 3 O2 = protoporphyrin IX + 3 H2O2</text>
        <dbReference type="Rhea" id="RHEA:25576"/>
        <dbReference type="ChEBI" id="CHEBI:15379"/>
        <dbReference type="ChEBI" id="CHEBI:16240"/>
        <dbReference type="ChEBI" id="CHEBI:57306"/>
        <dbReference type="ChEBI" id="CHEBI:57307"/>
        <dbReference type="EC" id="1.3.3.4"/>
    </reaction>
</comment>
<keyword evidence="9 11" id="KW-0627">Porphyrin biosynthesis</keyword>
<dbReference type="InterPro" id="IPR050464">
    <property type="entry name" value="Zeta_carotene_desat/Oxidored"/>
</dbReference>
<feature type="domain" description="Amine oxidase" evidence="12">
    <location>
        <begin position="1"/>
        <end position="428"/>
    </location>
</feature>
<dbReference type="Pfam" id="PF01593">
    <property type="entry name" value="Amino_oxidase"/>
    <property type="match status" value="1"/>
</dbReference>
<accession>A0ABP1NI35</accession>
<evidence type="ECO:0000256" key="6">
    <source>
        <dbReference type="ARBA" id="ARBA00022827"/>
    </source>
</evidence>
<evidence type="ECO:0000256" key="4">
    <source>
        <dbReference type="ARBA" id="ARBA00012867"/>
    </source>
</evidence>
<protein>
    <recommendedName>
        <fullName evidence="4 11">Protoporphyrinogen oxidase</fullName>
        <ecNumber evidence="4 11">1.3.3.4</ecNumber>
    </recommendedName>
</protein>
<sequence length="431" mass="48134">MSGLSAAYYALKTSKVAPLVVLEATNRVGGWVRSIKQPDGTIFEKGPRIIRANYQNILQLVEELKLSSKIIPIKVNHDAVKNRYIYADNKLHCLPTNLKSTITKNSLLNYPLLSALWKDLTTSRVSKDDESIYSFMERRFGRDIAEKIAAPILCGICGGDIHELSAKSFMPKLVEFEKEHERAKKEAWNMWGLQGGFEQLPQALAQNIAKRGVNIKMENNCEQIIFNKNSVELTVNGKVEKYSHVISSLPAKNLADLVQEQHPELSKELLDIPTVTIAVVNLQFSENVLPINAFGVLVPPKEQIPILGILFDSFTLPQNSNMTVLTVMMGGAWFEKYFSKCSSEEHLKTVAIKYATEILHIQENPKAFNVSILRNCIPQYIVGHAQRLNRIHDYISAHKIPLGLCGSSYHGVGVGDVILSAKEAVSNINLQ</sequence>
<comment type="pathway">
    <text evidence="2 11">Porphyrin-containing compound metabolism; protoporphyrin-IX biosynthesis; protoporphyrin-IX from protoporphyrinogen-IX: step 1/1.</text>
</comment>
<dbReference type="EMBL" id="CAXAJV020001290">
    <property type="protein sequence ID" value="CAL7940699.1"/>
    <property type="molecule type" value="Genomic_DNA"/>
</dbReference>
<dbReference type="InterPro" id="IPR004572">
    <property type="entry name" value="Protoporphyrinogen_oxidase"/>
</dbReference>
<dbReference type="PANTHER" id="PTHR42923">
    <property type="entry name" value="PROTOPORPHYRINOGEN OXIDASE"/>
    <property type="match status" value="1"/>
</dbReference>
<evidence type="ECO:0000256" key="1">
    <source>
        <dbReference type="ARBA" id="ARBA00002600"/>
    </source>
</evidence>
<dbReference type="Gene3D" id="3.50.50.60">
    <property type="entry name" value="FAD/NAD(P)-binding domain"/>
    <property type="match status" value="1"/>
</dbReference>
<keyword evidence="8 11" id="KW-0350">Heme biosynthesis</keyword>
<organism evidence="13 14">
    <name type="scientific">Xylocopa violacea</name>
    <name type="common">Violet carpenter bee</name>
    <name type="synonym">Apis violacea</name>
    <dbReference type="NCBI Taxonomy" id="135666"/>
    <lineage>
        <taxon>Eukaryota</taxon>
        <taxon>Metazoa</taxon>
        <taxon>Ecdysozoa</taxon>
        <taxon>Arthropoda</taxon>
        <taxon>Hexapoda</taxon>
        <taxon>Insecta</taxon>
        <taxon>Pterygota</taxon>
        <taxon>Neoptera</taxon>
        <taxon>Endopterygota</taxon>
        <taxon>Hymenoptera</taxon>
        <taxon>Apocrita</taxon>
        <taxon>Aculeata</taxon>
        <taxon>Apoidea</taxon>
        <taxon>Anthophila</taxon>
        <taxon>Apidae</taxon>
        <taxon>Xylocopa</taxon>
        <taxon>Xylocopa</taxon>
    </lineage>
</organism>
<evidence type="ECO:0000256" key="8">
    <source>
        <dbReference type="ARBA" id="ARBA00023133"/>
    </source>
</evidence>
<name>A0ABP1NI35_XYLVO</name>
<dbReference type="SUPFAM" id="SSF51905">
    <property type="entry name" value="FAD/NAD(P)-binding domain"/>
    <property type="match status" value="1"/>
</dbReference>
<comment type="cofactor">
    <cofactor evidence="11">
        <name>FAD</name>
        <dbReference type="ChEBI" id="CHEBI:57692"/>
    </cofactor>
    <text evidence="11">Binds 1 FAD per subunit.</text>
</comment>
<keyword evidence="7 11" id="KW-0560">Oxidoreductase</keyword>
<evidence type="ECO:0000256" key="11">
    <source>
        <dbReference type="RuleBase" id="RU367069"/>
    </source>
</evidence>
<evidence type="ECO:0000256" key="10">
    <source>
        <dbReference type="ARBA" id="ARBA00047554"/>
    </source>
</evidence>
<evidence type="ECO:0000256" key="7">
    <source>
        <dbReference type="ARBA" id="ARBA00023002"/>
    </source>
</evidence>
<evidence type="ECO:0000313" key="14">
    <source>
        <dbReference type="Proteomes" id="UP001642520"/>
    </source>
</evidence>
<comment type="caution">
    <text evidence="13">The sequence shown here is derived from an EMBL/GenBank/DDBJ whole genome shotgun (WGS) entry which is preliminary data.</text>
</comment>
<evidence type="ECO:0000259" key="12">
    <source>
        <dbReference type="Pfam" id="PF01593"/>
    </source>
</evidence>
<evidence type="ECO:0000256" key="3">
    <source>
        <dbReference type="ARBA" id="ARBA00010551"/>
    </source>
</evidence>